<dbReference type="EMBL" id="CP046455">
    <property type="protein sequence ID" value="QGU06470.1"/>
    <property type="molecule type" value="Genomic_DNA"/>
</dbReference>
<sequence>MGTPQKISSVKEVLDATEVTVTVGENATIFEGPDTVYRYDLPGSGVTEGWALAAVVDQIKQLTSLYWPEIEVIVDADEAATDILTRTLLNKGVAAYPKEAMRETPLPVAEELEIERPTSGSTHRSLGIHPLHVVIAAVILVVAGVAWWAIDSATTRAASDPRDTAAVATPVSSGAPTSTPASASSSATTPASTPSSAPGVVLEHSGLRVSVPQGFRAEAREDMVMVVGPDPDLRILISADPVHSVPADAVYQEIERMINDDPALHHGGGDGEGRLFYREEPGDGSEVGWSTWVTPEHQFSVGCHTRQSPNLPQQAACRMAVESLGLGE</sequence>
<feature type="compositionally biased region" description="Low complexity" evidence="1">
    <location>
        <begin position="168"/>
        <end position="200"/>
    </location>
</feature>
<evidence type="ECO:0000313" key="4">
    <source>
        <dbReference type="Proteomes" id="UP000424462"/>
    </source>
</evidence>
<keyword evidence="2" id="KW-0472">Membrane</keyword>
<keyword evidence="2" id="KW-1133">Transmembrane helix</keyword>
<accession>A0A6B8W8Y9</accession>
<dbReference type="RefSeq" id="WP_156230053.1">
    <property type="nucleotide sequence ID" value="NZ_CP046455.1"/>
</dbReference>
<dbReference type="NCBIfam" id="TIGR03931">
    <property type="entry name" value="T7SS_Rv3446c"/>
    <property type="match status" value="1"/>
</dbReference>
<evidence type="ECO:0008006" key="5">
    <source>
        <dbReference type="Google" id="ProtNLM"/>
    </source>
</evidence>
<dbReference type="Proteomes" id="UP000424462">
    <property type="component" value="Chromosome"/>
</dbReference>
<dbReference type="KEGG" id="cok:COCCU_02580"/>
<keyword evidence="2" id="KW-0812">Transmembrane</keyword>
<feature type="region of interest" description="Disordered" evidence="1">
    <location>
        <begin position="158"/>
        <end position="201"/>
    </location>
</feature>
<feature type="transmembrane region" description="Helical" evidence="2">
    <location>
        <begin position="131"/>
        <end position="150"/>
    </location>
</feature>
<reference evidence="3 4" key="1">
    <citation type="submission" date="2019-11" db="EMBL/GenBank/DDBJ databases">
        <title>Complete genome sequence of Corynebacterium kalinowskii 1959, a novel Corynebacterium species isolated from soil of a small paddock in Vilsendorf, Germany.</title>
        <authorList>
            <person name="Schaffert L."/>
            <person name="Ruwe M."/>
            <person name="Milse J."/>
            <person name="Hanuschka K."/>
            <person name="Ortseifen V."/>
            <person name="Droste J."/>
            <person name="Brandt D."/>
            <person name="Schlueter L."/>
            <person name="Kutter Y."/>
            <person name="Vinke S."/>
            <person name="Viehoefer P."/>
            <person name="Jacob L."/>
            <person name="Luebke N.-C."/>
            <person name="Schulte-Berndt E."/>
            <person name="Hain C."/>
            <person name="Linder M."/>
            <person name="Schmidt P."/>
            <person name="Wollenschlaeger L."/>
            <person name="Luttermann T."/>
            <person name="Thieme E."/>
            <person name="Hassa J."/>
            <person name="Haak M."/>
            <person name="Wittchen M."/>
            <person name="Mentz A."/>
            <person name="Persicke M."/>
            <person name="Busche T."/>
            <person name="Ruckert C."/>
        </authorList>
    </citation>
    <scope>NUCLEOTIDE SEQUENCE [LARGE SCALE GENOMIC DNA]</scope>
    <source>
        <strain evidence="3 4">2039</strain>
    </source>
</reference>
<evidence type="ECO:0000256" key="1">
    <source>
        <dbReference type="SAM" id="MobiDB-lite"/>
    </source>
</evidence>
<protein>
    <recommendedName>
        <fullName evidence="5">Type VII secretion-associated protein</fullName>
    </recommendedName>
</protein>
<name>A0A6B8W8Y9_9CORY</name>
<dbReference type="InterPro" id="IPR023840">
    <property type="entry name" value="T7SS_Rv3446c"/>
</dbReference>
<proteinExistence type="predicted"/>
<gene>
    <name evidence="3" type="ORF">COCCU_02580</name>
</gene>
<keyword evidence="4" id="KW-1185">Reference proteome</keyword>
<evidence type="ECO:0000256" key="2">
    <source>
        <dbReference type="SAM" id="Phobius"/>
    </source>
</evidence>
<dbReference type="AlphaFoldDB" id="A0A6B8W8Y9"/>
<evidence type="ECO:0000313" key="3">
    <source>
        <dbReference type="EMBL" id="QGU06470.1"/>
    </source>
</evidence>
<organism evidence="3 4">
    <name type="scientific">Corynebacterium occultum</name>
    <dbReference type="NCBI Taxonomy" id="2675219"/>
    <lineage>
        <taxon>Bacteria</taxon>
        <taxon>Bacillati</taxon>
        <taxon>Actinomycetota</taxon>
        <taxon>Actinomycetes</taxon>
        <taxon>Mycobacteriales</taxon>
        <taxon>Corynebacteriaceae</taxon>
        <taxon>Corynebacterium</taxon>
    </lineage>
</organism>